<keyword evidence="2" id="KW-1185">Reference proteome</keyword>
<evidence type="ECO:0000313" key="1">
    <source>
        <dbReference type="EMBL" id="SDC75719.1"/>
    </source>
</evidence>
<dbReference type="EMBL" id="FMYQ01000010">
    <property type="protein sequence ID" value="SDC75719.1"/>
    <property type="molecule type" value="Genomic_DNA"/>
</dbReference>
<dbReference type="STRING" id="416944.SAMN05421548_11041"/>
<protein>
    <submittedName>
        <fullName evidence="1">SIR2-like domain-containing protein</fullName>
    </submittedName>
</protein>
<dbReference type="Pfam" id="PF13289">
    <property type="entry name" value="SIR2_2"/>
    <property type="match status" value="1"/>
</dbReference>
<dbReference type="RefSeq" id="WP_091997122.1">
    <property type="nucleotide sequence ID" value="NZ_FMYQ01000010.1"/>
</dbReference>
<sequence>MSLSPASIDSIARQIGSGSVIPYLGPGMLALCPEARVPTTPDALAQIMTAKVSVPHKIRNRLTQAAQFIENFKHRKSVVSIMNEAFGTVPTPSALHRALATSGAGLYVDCWYDDTFATALEHARAAGQWAQVQGLSQSEHFGQWFGAYDATGVPLDDVPAAGALLYKPIGAHAPAANYLVSDSDYVEVLTEIDIQTPIPPAVQTWRSGRSFLFLGCRFDDQLARSFARQIMKRSSDTHWAVLPDEPTRMEARFLQELRITRIPMPLATFAEALVGALQPALAA</sequence>
<evidence type="ECO:0000313" key="2">
    <source>
        <dbReference type="Proteomes" id="UP000198908"/>
    </source>
</evidence>
<dbReference type="Proteomes" id="UP000198908">
    <property type="component" value="Unassembled WGS sequence"/>
</dbReference>
<name>A0A1G6P6L1_9BURK</name>
<accession>A0A1G6P6L1</accession>
<dbReference type="OrthoDB" id="9802053at2"/>
<gene>
    <name evidence="1" type="ORF">SAMN05421548_11041</name>
</gene>
<dbReference type="AlphaFoldDB" id="A0A1G6P6L1"/>
<reference evidence="2" key="1">
    <citation type="submission" date="2016-09" db="EMBL/GenBank/DDBJ databases">
        <authorList>
            <person name="Varghese N."/>
            <person name="Submissions S."/>
        </authorList>
    </citation>
    <scope>NUCLEOTIDE SEQUENCE [LARGE SCALE GENOMIC DNA]</scope>
    <source>
        <strain evidence="2">TNe-862</strain>
    </source>
</reference>
<organism evidence="1 2">
    <name type="scientific">Paraburkholderia lycopersici</name>
    <dbReference type="NCBI Taxonomy" id="416944"/>
    <lineage>
        <taxon>Bacteria</taxon>
        <taxon>Pseudomonadati</taxon>
        <taxon>Pseudomonadota</taxon>
        <taxon>Betaproteobacteria</taxon>
        <taxon>Burkholderiales</taxon>
        <taxon>Burkholderiaceae</taxon>
        <taxon>Paraburkholderia</taxon>
    </lineage>
</organism>
<proteinExistence type="predicted"/>